<sequence>MLADAGHPRKSIQHYLGHGYVHSSAVYVRASLQQAELINSALGASKLYGTIRRIARKDFVTLEEILAADADQQIGGVVGDSLIAGIGLCRAGQSHCHYNPVTSCYGCPKFIPSLDRNAHHEAVEGMRQQVRLYLTQDAQPESPAYRQLTRALAGAQQALDAIEKLPSQRQCYPD</sequence>
<dbReference type="EMBL" id="OVTA01000116">
    <property type="protein sequence ID" value="SPS02925.1"/>
    <property type="molecule type" value="Genomic_DNA"/>
</dbReference>
<name>A0A375JCL8_9BURK</name>
<proteinExistence type="predicted"/>
<protein>
    <recommendedName>
        <fullName evidence="3">Integrase</fullName>
    </recommendedName>
</protein>
<organism evidence="1 2">
    <name type="scientific">Cupriavidus taiwanensis</name>
    <dbReference type="NCBI Taxonomy" id="164546"/>
    <lineage>
        <taxon>Bacteria</taxon>
        <taxon>Pseudomonadati</taxon>
        <taxon>Pseudomonadota</taxon>
        <taxon>Betaproteobacteria</taxon>
        <taxon>Burkholderiales</taxon>
        <taxon>Burkholderiaceae</taxon>
        <taxon>Cupriavidus</taxon>
    </lineage>
</organism>
<dbReference type="AlphaFoldDB" id="A0A375JCL8"/>
<evidence type="ECO:0008006" key="3">
    <source>
        <dbReference type="Google" id="ProtNLM"/>
    </source>
</evidence>
<accession>A0A375JCL8</accession>
<gene>
    <name evidence="1" type="ORF">CBM2634_U50001</name>
</gene>
<evidence type="ECO:0000313" key="1">
    <source>
        <dbReference type="EMBL" id="SPS02925.1"/>
    </source>
</evidence>
<evidence type="ECO:0000313" key="2">
    <source>
        <dbReference type="Proteomes" id="UP000256805"/>
    </source>
</evidence>
<dbReference type="Proteomes" id="UP000256805">
    <property type="component" value="Unassembled WGS sequence"/>
</dbReference>
<reference evidence="1 2" key="1">
    <citation type="submission" date="2018-01" db="EMBL/GenBank/DDBJ databases">
        <authorList>
            <person name="Gaut B.S."/>
            <person name="Morton B.R."/>
            <person name="Clegg M.T."/>
            <person name="Duvall M.R."/>
        </authorList>
    </citation>
    <scope>NUCLEOTIDE SEQUENCE [LARGE SCALE GENOMIC DNA]</scope>
    <source>
        <strain evidence="1">Cupriavidus taiwanensis cmp 52</strain>
    </source>
</reference>